<accession>A0A2P2Q267</accession>
<organism evidence="1">
    <name type="scientific">Rhizophora mucronata</name>
    <name type="common">Asiatic mangrove</name>
    <dbReference type="NCBI Taxonomy" id="61149"/>
    <lineage>
        <taxon>Eukaryota</taxon>
        <taxon>Viridiplantae</taxon>
        <taxon>Streptophyta</taxon>
        <taxon>Embryophyta</taxon>
        <taxon>Tracheophyta</taxon>
        <taxon>Spermatophyta</taxon>
        <taxon>Magnoliopsida</taxon>
        <taxon>eudicotyledons</taxon>
        <taxon>Gunneridae</taxon>
        <taxon>Pentapetalae</taxon>
        <taxon>rosids</taxon>
        <taxon>fabids</taxon>
        <taxon>Malpighiales</taxon>
        <taxon>Rhizophoraceae</taxon>
        <taxon>Rhizophora</taxon>
    </lineage>
</organism>
<name>A0A2P2Q267_RHIMU</name>
<reference evidence="1" key="1">
    <citation type="submission" date="2018-02" db="EMBL/GenBank/DDBJ databases">
        <title>Rhizophora mucronata_Transcriptome.</title>
        <authorList>
            <person name="Meera S.P."/>
            <person name="Sreeshan A."/>
            <person name="Augustine A."/>
        </authorList>
    </citation>
    <scope>NUCLEOTIDE SEQUENCE</scope>
    <source>
        <tissue evidence="1">Leaf</tissue>
    </source>
</reference>
<evidence type="ECO:0000313" key="1">
    <source>
        <dbReference type="EMBL" id="MBX61029.1"/>
    </source>
</evidence>
<dbReference type="AlphaFoldDB" id="A0A2P2Q267"/>
<sequence>MVLLKVFVSKEVERKLCNKKEKPLGVGKYEIYLTEVKLLHTFL</sequence>
<dbReference type="EMBL" id="GGEC01080545">
    <property type="protein sequence ID" value="MBX61029.1"/>
    <property type="molecule type" value="Transcribed_RNA"/>
</dbReference>
<protein>
    <submittedName>
        <fullName evidence="1">Uncharacterized protein</fullName>
    </submittedName>
</protein>
<proteinExistence type="predicted"/>